<feature type="domain" description="AB hydrolase-1" evidence="1">
    <location>
        <begin position="23"/>
        <end position="275"/>
    </location>
</feature>
<dbReference type="InterPro" id="IPR000639">
    <property type="entry name" value="Epox_hydrolase-like"/>
</dbReference>
<dbReference type="InterPro" id="IPR000073">
    <property type="entry name" value="AB_hydrolase_1"/>
</dbReference>
<dbReference type="GO" id="GO:0016020">
    <property type="term" value="C:membrane"/>
    <property type="evidence" value="ECO:0007669"/>
    <property type="project" value="TreeGrafter"/>
</dbReference>
<dbReference type="AlphaFoldDB" id="A0A5R9J9I9"/>
<dbReference type="EMBL" id="VCDI01000001">
    <property type="protein sequence ID" value="TLU74260.1"/>
    <property type="molecule type" value="Genomic_DNA"/>
</dbReference>
<evidence type="ECO:0000313" key="3">
    <source>
        <dbReference type="Proteomes" id="UP000305654"/>
    </source>
</evidence>
<dbReference type="PANTHER" id="PTHR43798">
    <property type="entry name" value="MONOACYLGLYCEROL LIPASE"/>
    <property type="match status" value="1"/>
</dbReference>
<evidence type="ECO:0000259" key="1">
    <source>
        <dbReference type="Pfam" id="PF00561"/>
    </source>
</evidence>
<dbReference type="GO" id="GO:0047372">
    <property type="term" value="F:monoacylglycerol lipase activity"/>
    <property type="evidence" value="ECO:0007669"/>
    <property type="project" value="TreeGrafter"/>
</dbReference>
<dbReference type="RefSeq" id="WP_138324512.1">
    <property type="nucleotide sequence ID" value="NZ_VCDI01000001.1"/>
</dbReference>
<evidence type="ECO:0000313" key="2">
    <source>
        <dbReference type="EMBL" id="TLU74260.1"/>
    </source>
</evidence>
<keyword evidence="3" id="KW-1185">Reference proteome</keyword>
<keyword evidence="2" id="KW-0378">Hydrolase</keyword>
<sequence length="298" mass="32820">MKTIRTPVLEIAFETGGPEDGRPVFLLHGWPDDATAWRAIAPALEAEGYRWVAPWLRGSGATRFLSSDTLRDGSGVAIAHDVLDLADALGWGRFAVVGHDWGGRAAYILAAVAPERVASISSLAIGYAPRGRFAVPTFEQSRRWWYQWFMATDGGAQAVRADPVGFARMQWDTWGPTDWFDDSIFAAVSGSFQNPDWAAITLHGYRSRWKTEAFDPRHARLREKVDGCELLAVPALMIQGAEDFCDPPGESEGQQRFFTNGYHRLVLHGVGHFPARENPHAVAGPIISHLNLGAARAR</sequence>
<name>A0A5R9J9I9_9PROT</name>
<dbReference type="InterPro" id="IPR050266">
    <property type="entry name" value="AB_hydrolase_sf"/>
</dbReference>
<proteinExistence type="predicted"/>
<dbReference type="SUPFAM" id="SSF53474">
    <property type="entry name" value="alpha/beta-Hydrolases"/>
    <property type="match status" value="1"/>
</dbReference>
<accession>A0A5R9J9I9</accession>
<dbReference type="PANTHER" id="PTHR43798:SF33">
    <property type="entry name" value="HYDROLASE, PUTATIVE (AFU_ORTHOLOGUE AFUA_2G14860)-RELATED"/>
    <property type="match status" value="1"/>
</dbReference>
<dbReference type="PRINTS" id="PR00412">
    <property type="entry name" value="EPOXHYDRLASE"/>
</dbReference>
<reference evidence="2 3" key="1">
    <citation type="submission" date="2019-05" db="EMBL/GenBank/DDBJ databases">
        <authorList>
            <person name="Pankratov T."/>
            <person name="Grouzdev D."/>
        </authorList>
    </citation>
    <scope>NUCLEOTIDE SEQUENCE [LARGE SCALE GENOMIC DNA]</scope>
    <source>
        <strain evidence="2 3">KEBCLARHB70R</strain>
    </source>
</reference>
<dbReference type="OrthoDB" id="9780765at2"/>
<protein>
    <submittedName>
        <fullName evidence="2">Alpha/beta hydrolase</fullName>
    </submittedName>
</protein>
<dbReference type="InterPro" id="IPR029058">
    <property type="entry name" value="AB_hydrolase_fold"/>
</dbReference>
<gene>
    <name evidence="2" type="ORF">FE263_03425</name>
</gene>
<comment type="caution">
    <text evidence="2">The sequence shown here is derived from an EMBL/GenBank/DDBJ whole genome shotgun (WGS) entry which is preliminary data.</text>
</comment>
<dbReference type="Pfam" id="PF00561">
    <property type="entry name" value="Abhydrolase_1"/>
    <property type="match status" value="1"/>
</dbReference>
<organism evidence="2 3">
    <name type="scientific">Lichenicoccus roseus</name>
    <dbReference type="NCBI Taxonomy" id="2683649"/>
    <lineage>
        <taxon>Bacteria</taxon>
        <taxon>Pseudomonadati</taxon>
        <taxon>Pseudomonadota</taxon>
        <taxon>Alphaproteobacteria</taxon>
        <taxon>Acetobacterales</taxon>
        <taxon>Acetobacteraceae</taxon>
        <taxon>Lichenicoccus</taxon>
    </lineage>
</organism>
<dbReference type="Gene3D" id="3.40.50.1820">
    <property type="entry name" value="alpha/beta hydrolase"/>
    <property type="match status" value="1"/>
</dbReference>
<dbReference type="GO" id="GO:0046464">
    <property type="term" value="P:acylglycerol catabolic process"/>
    <property type="evidence" value="ECO:0007669"/>
    <property type="project" value="TreeGrafter"/>
</dbReference>
<dbReference type="Proteomes" id="UP000305654">
    <property type="component" value="Unassembled WGS sequence"/>
</dbReference>